<dbReference type="Gene3D" id="3.30.2320.30">
    <property type="entry name" value="ATP synthase, E subunit, C-terminal"/>
    <property type="match status" value="1"/>
</dbReference>
<evidence type="ECO:0000313" key="4">
    <source>
        <dbReference type="EMBL" id="KAG5462429.1"/>
    </source>
</evidence>
<protein>
    <submittedName>
        <fullName evidence="4">ATPase, V1/A1 complex, subunit E</fullName>
    </submittedName>
</protein>
<dbReference type="HAMAP" id="MF_00311">
    <property type="entry name" value="ATP_synth_E_arch"/>
    <property type="match status" value="1"/>
</dbReference>
<dbReference type="EMBL" id="JAEFCI010002153">
    <property type="protein sequence ID" value="KAG5462429.1"/>
    <property type="molecule type" value="Genomic_DNA"/>
</dbReference>
<dbReference type="InterPro" id="IPR002842">
    <property type="entry name" value="ATPase_V1_Esu"/>
</dbReference>
<dbReference type="AlphaFoldDB" id="A0A8H8DL02"/>
<keyword evidence="3" id="KW-0406">Ion transport</keyword>
<sequence length="230" mass="26041">MAGRGALNDNDVQQEMNKMVAFIKQEALEKAREIKVKADEEFNIEKAKLVRTESANIEATFQRKSKQVEVQKKIAQSNFMNKARLRVLQQRQQMLQELFAEASKSLASVIQDAQKYDGLMYNIILQGLYKLMAEDVVLVCRKKDAEVAQRQMEAAKKTFTEKMALPLNIRVSSTESLPEEGSGGIRLSTVDGSITCDNTLEARLVLLCEQMLPAIRTMLFGESPNRKFFN</sequence>
<organism evidence="4 5">
    <name type="scientific">Olpidium bornovanus</name>
    <dbReference type="NCBI Taxonomy" id="278681"/>
    <lineage>
        <taxon>Eukaryota</taxon>
        <taxon>Fungi</taxon>
        <taxon>Fungi incertae sedis</taxon>
        <taxon>Olpidiomycota</taxon>
        <taxon>Olpidiomycotina</taxon>
        <taxon>Olpidiomycetes</taxon>
        <taxon>Olpidiales</taxon>
        <taxon>Olpidiaceae</taxon>
        <taxon>Olpidium</taxon>
    </lineage>
</organism>
<evidence type="ECO:0000313" key="5">
    <source>
        <dbReference type="Proteomes" id="UP000673691"/>
    </source>
</evidence>
<dbReference type="PANTHER" id="PTHR45715">
    <property type="entry name" value="ATPASE H+-TRANSPORTING V1 SUBUNIT E1A-RELATED"/>
    <property type="match status" value="1"/>
</dbReference>
<comment type="caution">
    <text evidence="4">The sequence shown here is derived from an EMBL/GenBank/DDBJ whole genome shotgun (WGS) entry which is preliminary data.</text>
</comment>
<proteinExistence type="inferred from homology"/>
<evidence type="ECO:0000256" key="2">
    <source>
        <dbReference type="ARBA" id="ARBA00022448"/>
    </source>
</evidence>
<dbReference type="OrthoDB" id="10263003at2759"/>
<keyword evidence="2" id="KW-0813">Transport</keyword>
<accession>A0A8H8DL02</accession>
<dbReference type="Gene3D" id="6.10.250.1620">
    <property type="match status" value="1"/>
</dbReference>
<dbReference type="GO" id="GO:0046961">
    <property type="term" value="F:proton-transporting ATPase activity, rotational mechanism"/>
    <property type="evidence" value="ECO:0007669"/>
    <property type="project" value="InterPro"/>
</dbReference>
<comment type="similarity">
    <text evidence="1">Belongs to the V-ATPase E subunit family.</text>
</comment>
<dbReference type="SUPFAM" id="SSF160527">
    <property type="entry name" value="V-type ATPase subunit E-like"/>
    <property type="match status" value="1"/>
</dbReference>
<name>A0A8H8DL02_9FUNG</name>
<reference evidence="4 5" key="1">
    <citation type="journal article" name="Sci. Rep.">
        <title>Genome-scale phylogenetic analyses confirm Olpidium as the closest living zoosporic fungus to the non-flagellated, terrestrial fungi.</title>
        <authorList>
            <person name="Chang Y."/>
            <person name="Rochon D."/>
            <person name="Sekimoto S."/>
            <person name="Wang Y."/>
            <person name="Chovatia M."/>
            <person name="Sandor L."/>
            <person name="Salamov A."/>
            <person name="Grigoriev I.V."/>
            <person name="Stajich J.E."/>
            <person name="Spatafora J.W."/>
        </authorList>
    </citation>
    <scope>NUCLEOTIDE SEQUENCE [LARGE SCALE GENOMIC DNA]</scope>
    <source>
        <strain evidence="4">S191</strain>
    </source>
</reference>
<gene>
    <name evidence="4" type="ORF">BJ554DRAFT_5201</name>
</gene>
<dbReference type="Proteomes" id="UP000673691">
    <property type="component" value="Unassembled WGS sequence"/>
</dbReference>
<dbReference type="InterPro" id="IPR038495">
    <property type="entry name" value="ATPase_E_C"/>
</dbReference>
<keyword evidence="5" id="KW-1185">Reference proteome</keyword>
<evidence type="ECO:0000256" key="3">
    <source>
        <dbReference type="ARBA" id="ARBA00023065"/>
    </source>
</evidence>
<dbReference type="Pfam" id="PF01991">
    <property type="entry name" value="vATP-synt_E"/>
    <property type="match status" value="1"/>
</dbReference>
<dbReference type="GO" id="GO:0033178">
    <property type="term" value="C:proton-transporting two-sector ATPase complex, catalytic domain"/>
    <property type="evidence" value="ECO:0007669"/>
    <property type="project" value="InterPro"/>
</dbReference>
<evidence type="ECO:0000256" key="1">
    <source>
        <dbReference type="ARBA" id="ARBA00005901"/>
    </source>
</evidence>